<protein>
    <submittedName>
        <fullName evidence="1">Uncharacterized protein</fullName>
    </submittedName>
</protein>
<dbReference type="AlphaFoldDB" id="A0A837CM46"/>
<accession>A0A837CM46</accession>
<evidence type="ECO:0000313" key="2">
    <source>
        <dbReference type="Proteomes" id="UP000024900"/>
    </source>
</evidence>
<name>A0A837CM46_9BRAD</name>
<proteinExistence type="predicted"/>
<organism evidence="1 2">
    <name type="scientific">Bradyrhizobium diazoefficiens SEMIA 5080</name>
    <dbReference type="NCBI Taxonomy" id="754504"/>
    <lineage>
        <taxon>Bacteria</taxon>
        <taxon>Pseudomonadati</taxon>
        <taxon>Pseudomonadota</taxon>
        <taxon>Alphaproteobacteria</taxon>
        <taxon>Hyphomicrobiales</taxon>
        <taxon>Nitrobacteraceae</taxon>
        <taxon>Bradyrhizobium</taxon>
    </lineage>
</organism>
<dbReference type="Proteomes" id="UP000024900">
    <property type="component" value="Unassembled WGS sequence"/>
</dbReference>
<evidence type="ECO:0000313" key="1">
    <source>
        <dbReference type="EMBL" id="KGJ70390.1"/>
    </source>
</evidence>
<sequence>MALEIEETINAQDRFDGGADRSIRVASLRRTVAPCPQGNADDERAIAQCPQRRRAAVATRLAIFGLVGTCWSLTKMHAKCTEAVFVPDAFEKDIVMAACGAKPQICLQPRRR</sequence>
<reference evidence="1 2" key="1">
    <citation type="journal article" date="2014" name="BMC Genomics">
        <title>Comparative genomics of Bradyrhizobium japonicum CPAC 15 and Bradyrhizobium diazoefficiens CPAC 7: elite model strains for understanding symbiotic performance with soybean.</title>
        <authorList>
            <person name="Siqueira A.F."/>
            <person name="Ormeno-Orrillo E."/>
            <person name="Souza R.C."/>
            <person name="Rodrigues E.P."/>
            <person name="Almeida L.G."/>
            <person name="Barcellos F.G."/>
            <person name="Batista J.S."/>
            <person name="Nakatami A.S."/>
            <person name="Martinez-Romero E."/>
            <person name="Vasconcelos A.T."/>
            <person name="Hungria M."/>
        </authorList>
    </citation>
    <scope>NUCLEOTIDE SEQUENCE [LARGE SCALE GENOMIC DNA]</scope>
    <source>
        <strain evidence="1 2">SEMIA 5080</strain>
    </source>
</reference>
<comment type="caution">
    <text evidence="1">The sequence shown here is derived from an EMBL/GenBank/DDBJ whole genome shotgun (WGS) entry which is preliminary data.</text>
</comment>
<gene>
    <name evidence="1" type="ORF">BJA5080_06970</name>
</gene>
<dbReference type="EMBL" id="ADOU02000004">
    <property type="protein sequence ID" value="KGJ70390.1"/>
    <property type="molecule type" value="Genomic_DNA"/>
</dbReference>